<dbReference type="Gene3D" id="3.30.40.10">
    <property type="entry name" value="Zinc/RING finger domain, C3HC4 (zinc finger)"/>
    <property type="match status" value="1"/>
</dbReference>
<evidence type="ECO:0000259" key="5">
    <source>
        <dbReference type="Pfam" id="PF21366"/>
    </source>
</evidence>
<dbReference type="EMBL" id="JAVRJZ010000016">
    <property type="protein sequence ID" value="KAK2711354.1"/>
    <property type="molecule type" value="Genomic_DNA"/>
</dbReference>
<keyword evidence="7" id="KW-1185">Reference proteome</keyword>
<feature type="region of interest" description="Disordered" evidence="4">
    <location>
        <begin position="141"/>
        <end position="223"/>
    </location>
</feature>
<dbReference type="Pfam" id="PF21366">
    <property type="entry name" value="TRAFD1-XIAF1_ZnF"/>
    <property type="match status" value="1"/>
</dbReference>
<sequence length="1096" mass="124518">MGLCDNCRKEVEVNFDLHTIHCLKHLRLCPKCDEPFPRDSILEHIENDHKRVICSNGCGESFEKFYEQKHLLDECKNRLRQCVYCEIETTIANIFEHEDSCGSRTELCPYCDKYIVIKNFAEHEKIHIDWITTKNENKDRVSNPIKLTRPDNGESTLQESVKDLTKSKAPSNNLRSSVNSSNAVPSVKTTQSNEKKTDPYNTVAEPKNRPPLPHSNERNSSNDNIKNIKDIKAITQSKVAGINKSNLFEHSRAQTSTNIEPNEVIRDLSKNRELIFPEKIRGGAKFCRGIDAMDSYPSLVNPGGKKFMTPGKSDESVSEALMNKNMNPHEQMEGRFSCRSSFEKNFEPKSPLTAKIDEEKRFGAQDERIISHISNDNEDKDAELRERLKAFFSSSSYGQSQNSRKNEPNEREFMIRNNSDSFISEVSKNIRDKEEEQYFSYSSYEETECSKRDEPTPTLYAKDYRVEKTANYLANKAVKTCNLDKEGIKRGCRVKADLPSTSRSIFDVESKFLEEEENDELTMILSALDMPVYRGMSKVEKDNLMAKLLSEQELVEFSKKKKNSDPTLKVSTRPWLEGGQSRTKSFGEPPETEKRIESISYEDNLSEAQQKNVPVKRLNGIVLREEAYNGVLDSEDDNISEIDQSEFSSSSDEGNSPIPVGYGKRMKDNTRRDADPTTNKDVQGKFTGGSEGSGWVEAETMVRHAISRMNSERDKPVKIIADRDAYSPDPWNRKKFIDCEKCVKKIPANNYITHLAMCPGPKPPKRTRPKRNASPTFGFMPHRNKWLEDNKPLPCPHCNTLVLSNNIFTHSAICRKEKKVVEERKVSCKHCGELIISKNIESHQETCKHMVAKNSDPTEEVVPCEFCQELVEFSRIESHEVFCSSSFESTRGKGRGRRPEIRGSTKPRYPIKTGEGSTRDWDENDSYETVGVRRPFGGRHPPGLGQQRRPPTPSRGSFKYGENGGYETADTPDPFGSRQPSGHGQQSRLASPSPYSAKNDGNDGYETADTPHSFGSRLPQGPGRQWRPAPPGRGSMSRNNDMTGRHRQTGQYQCPQNNERENSSSVRGRGEGTRYGNRRGRRGSPSKTSLYPQRYY</sequence>
<dbReference type="GO" id="GO:0005739">
    <property type="term" value="C:mitochondrion"/>
    <property type="evidence" value="ECO:0007669"/>
    <property type="project" value="TreeGrafter"/>
</dbReference>
<feature type="compositionally biased region" description="Basic and acidic residues" evidence="4">
    <location>
        <begin position="1058"/>
        <end position="1072"/>
    </location>
</feature>
<dbReference type="InterPro" id="IPR051986">
    <property type="entry name" value="Innate_Immune_Apopt_Reg"/>
</dbReference>
<feature type="compositionally biased region" description="Polar residues" evidence="4">
    <location>
        <begin position="978"/>
        <end position="996"/>
    </location>
</feature>
<feature type="region of interest" description="Disordered" evidence="4">
    <location>
        <begin position="560"/>
        <end position="595"/>
    </location>
</feature>
<evidence type="ECO:0000256" key="1">
    <source>
        <dbReference type="ARBA" id="ARBA00022723"/>
    </source>
</evidence>
<feature type="compositionally biased region" description="Basic and acidic residues" evidence="4">
    <location>
        <begin position="665"/>
        <end position="675"/>
    </location>
</feature>
<reference evidence="6" key="1">
    <citation type="submission" date="2023-07" db="EMBL/GenBank/DDBJ databases">
        <title>Chromosome-level genome assembly of Artemia franciscana.</title>
        <authorList>
            <person name="Jo E."/>
        </authorList>
    </citation>
    <scope>NUCLEOTIDE SEQUENCE</scope>
    <source>
        <tissue evidence="6">Whole body</tissue>
    </source>
</reference>
<feature type="region of interest" description="Disordered" evidence="4">
    <location>
        <begin position="643"/>
        <end position="693"/>
    </location>
</feature>
<feature type="domain" description="TRAFD1/XAF1 zinc finger" evidence="5">
    <location>
        <begin position="88"/>
        <end position="123"/>
    </location>
</feature>
<evidence type="ECO:0000313" key="7">
    <source>
        <dbReference type="Proteomes" id="UP001187531"/>
    </source>
</evidence>
<dbReference type="InterPro" id="IPR049439">
    <property type="entry name" value="TRAFD1-XIAF1_Znf"/>
</dbReference>
<proteinExistence type="predicted"/>
<accession>A0AA88HQE6</accession>
<evidence type="ECO:0000256" key="4">
    <source>
        <dbReference type="SAM" id="MobiDB-lite"/>
    </source>
</evidence>
<dbReference type="InterPro" id="IPR013083">
    <property type="entry name" value="Znf_RING/FYVE/PHD"/>
</dbReference>
<keyword evidence="2" id="KW-0863">Zinc-finger</keyword>
<dbReference type="Proteomes" id="UP001187531">
    <property type="component" value="Unassembled WGS sequence"/>
</dbReference>
<feature type="compositionally biased region" description="Polar residues" evidence="4">
    <location>
        <begin position="1085"/>
        <end position="1096"/>
    </location>
</feature>
<organism evidence="6 7">
    <name type="scientific">Artemia franciscana</name>
    <name type="common">Brine shrimp</name>
    <name type="synonym">Artemia sanfranciscana</name>
    <dbReference type="NCBI Taxonomy" id="6661"/>
    <lineage>
        <taxon>Eukaryota</taxon>
        <taxon>Metazoa</taxon>
        <taxon>Ecdysozoa</taxon>
        <taxon>Arthropoda</taxon>
        <taxon>Crustacea</taxon>
        <taxon>Branchiopoda</taxon>
        <taxon>Anostraca</taxon>
        <taxon>Artemiidae</taxon>
        <taxon>Artemia</taxon>
    </lineage>
</organism>
<dbReference type="PANTHER" id="PTHR16295:SF10">
    <property type="entry name" value="EXPRESSED PROTEIN"/>
    <property type="match status" value="1"/>
</dbReference>
<keyword evidence="1" id="KW-0479">Metal-binding</keyword>
<keyword evidence="3" id="KW-0862">Zinc</keyword>
<feature type="region of interest" description="Disordered" evidence="4">
    <location>
        <begin position="887"/>
        <end position="1096"/>
    </location>
</feature>
<name>A0AA88HQE6_ARTSF</name>
<evidence type="ECO:0000256" key="2">
    <source>
        <dbReference type="ARBA" id="ARBA00022771"/>
    </source>
</evidence>
<comment type="caution">
    <text evidence="6">The sequence shown here is derived from an EMBL/GenBank/DDBJ whole genome shotgun (WGS) entry which is preliminary data.</text>
</comment>
<gene>
    <name evidence="6" type="ORF">QYM36_012516</name>
</gene>
<feature type="compositionally biased region" description="Low complexity" evidence="4">
    <location>
        <begin position="171"/>
        <end position="187"/>
    </location>
</feature>
<evidence type="ECO:0000313" key="6">
    <source>
        <dbReference type="EMBL" id="KAK2711354.1"/>
    </source>
</evidence>
<dbReference type="PANTHER" id="PTHR16295">
    <property type="entry name" value="TRAF-TYPE ZINC FINGER PROTEIN-RELATED"/>
    <property type="match status" value="1"/>
</dbReference>
<dbReference type="AlphaFoldDB" id="A0AA88HQE6"/>
<protein>
    <recommendedName>
        <fullName evidence="5">TRAFD1/XAF1 zinc finger domain-containing protein</fullName>
    </recommendedName>
</protein>
<evidence type="ECO:0000256" key="3">
    <source>
        <dbReference type="ARBA" id="ARBA00022833"/>
    </source>
</evidence>
<dbReference type="GO" id="GO:0008270">
    <property type="term" value="F:zinc ion binding"/>
    <property type="evidence" value="ECO:0007669"/>
    <property type="project" value="UniProtKB-KW"/>
</dbReference>